<keyword evidence="2" id="KW-1185">Reference proteome</keyword>
<organism evidence="1 2">
    <name type="scientific">Candidatus Thiomargarita nelsonii</name>
    <dbReference type="NCBI Taxonomy" id="1003181"/>
    <lineage>
        <taxon>Bacteria</taxon>
        <taxon>Pseudomonadati</taxon>
        <taxon>Pseudomonadota</taxon>
        <taxon>Gammaproteobacteria</taxon>
        <taxon>Thiotrichales</taxon>
        <taxon>Thiotrichaceae</taxon>
        <taxon>Thiomargarita</taxon>
    </lineage>
</organism>
<protein>
    <submittedName>
        <fullName evidence="1">Uncharacterized protein</fullName>
    </submittedName>
</protein>
<reference evidence="1 2" key="1">
    <citation type="submission" date="2016-05" db="EMBL/GenBank/DDBJ databases">
        <title>Single-cell genome of chain-forming Candidatus Thiomargarita nelsonii and comparison to other large sulfur-oxidizing bacteria.</title>
        <authorList>
            <person name="Winkel M."/>
            <person name="Salman V."/>
            <person name="Woyke T."/>
            <person name="Schulz-Vogt H."/>
            <person name="Richter M."/>
            <person name="Flood B."/>
            <person name="Bailey J."/>
            <person name="Amann R."/>
            <person name="Mussmann M."/>
        </authorList>
    </citation>
    <scope>NUCLEOTIDE SEQUENCE [LARGE SCALE GENOMIC DNA]</scope>
    <source>
        <strain evidence="1 2">THI036</strain>
    </source>
</reference>
<proteinExistence type="predicted"/>
<sequence length="210" mass="24700">MVQGKQRVHPSMTIWNLLPNQGNSYFHLALESFEVKNSKSGDRLEFQNYVAHYLATIVGILSDAQQLFLTGQRPHLSQYAIEESEKLKLLTSQFGLYYDLICYEEPRREHFYRLDQAIMLYECQFVQEADQQIENALMSWYYQKTKKILSLDLQNFNGLSKLTNREDSQFLTQLAEAYQLIGSKEKAEQIHNVINSLRIIKYKPLAMFKR</sequence>
<evidence type="ECO:0000313" key="2">
    <source>
        <dbReference type="Proteomes" id="UP000076962"/>
    </source>
</evidence>
<accession>A0A176S5F9</accession>
<dbReference type="AlphaFoldDB" id="A0A176S5F9"/>
<evidence type="ECO:0000313" key="1">
    <source>
        <dbReference type="EMBL" id="OAD23148.1"/>
    </source>
</evidence>
<dbReference type="EMBL" id="LUTY01000521">
    <property type="protein sequence ID" value="OAD23148.1"/>
    <property type="molecule type" value="Genomic_DNA"/>
</dbReference>
<gene>
    <name evidence="1" type="ORF">THIOM_001024</name>
</gene>
<comment type="caution">
    <text evidence="1">The sequence shown here is derived from an EMBL/GenBank/DDBJ whole genome shotgun (WGS) entry which is preliminary data.</text>
</comment>
<name>A0A176S5F9_9GAMM</name>
<dbReference type="Proteomes" id="UP000076962">
    <property type="component" value="Unassembled WGS sequence"/>
</dbReference>